<dbReference type="Gene3D" id="3.30.1240.10">
    <property type="match status" value="1"/>
</dbReference>
<comment type="caution">
    <text evidence="1">The sequence shown here is derived from an EMBL/GenBank/DDBJ whole genome shotgun (WGS) entry which is preliminary data.</text>
</comment>
<accession>A0A0D6P698</accession>
<dbReference type="Gene3D" id="3.40.50.1000">
    <property type="entry name" value="HAD superfamily/HAD-like"/>
    <property type="match status" value="1"/>
</dbReference>
<dbReference type="InterPro" id="IPR023214">
    <property type="entry name" value="HAD_sf"/>
</dbReference>
<gene>
    <name evidence="1" type="ORF">Asru_0090_04</name>
</gene>
<dbReference type="PROSITE" id="PS01228">
    <property type="entry name" value="COF_1"/>
    <property type="match status" value="1"/>
</dbReference>
<dbReference type="SFLD" id="SFLDG01140">
    <property type="entry name" value="C2.B:_Phosphomannomutase_and_P"/>
    <property type="match status" value="1"/>
</dbReference>
<dbReference type="NCBIfam" id="TIGR00099">
    <property type="entry name" value="Cof-subfamily"/>
    <property type="match status" value="1"/>
</dbReference>
<dbReference type="InterPro" id="IPR000150">
    <property type="entry name" value="Cof"/>
</dbReference>
<dbReference type="Pfam" id="PF08282">
    <property type="entry name" value="Hydrolase_3"/>
    <property type="match status" value="1"/>
</dbReference>
<dbReference type="RefSeq" id="WP_048860208.1">
    <property type="nucleotide sequence ID" value="NZ_BANB01000090.1"/>
</dbReference>
<dbReference type="PANTHER" id="PTHR10000:SF8">
    <property type="entry name" value="HAD SUPERFAMILY HYDROLASE-LIKE, TYPE 3"/>
    <property type="match status" value="1"/>
</dbReference>
<dbReference type="InterPro" id="IPR036412">
    <property type="entry name" value="HAD-like_sf"/>
</dbReference>
<dbReference type="PANTHER" id="PTHR10000">
    <property type="entry name" value="PHOSPHOSERINE PHOSPHATASE"/>
    <property type="match status" value="1"/>
</dbReference>
<organism evidence="1 2">
    <name type="scientific">Acidisphaera rubrifaciens HS-AP3</name>
    <dbReference type="NCBI Taxonomy" id="1231350"/>
    <lineage>
        <taxon>Bacteria</taxon>
        <taxon>Pseudomonadati</taxon>
        <taxon>Pseudomonadota</taxon>
        <taxon>Alphaproteobacteria</taxon>
        <taxon>Acetobacterales</taxon>
        <taxon>Acetobacteraceae</taxon>
        <taxon>Acidisphaera</taxon>
    </lineage>
</organism>
<name>A0A0D6P698_9PROT</name>
<evidence type="ECO:0000313" key="1">
    <source>
        <dbReference type="EMBL" id="GAN76404.1"/>
    </source>
</evidence>
<dbReference type="Proteomes" id="UP000032680">
    <property type="component" value="Unassembled WGS sequence"/>
</dbReference>
<reference evidence="1 2" key="1">
    <citation type="submission" date="2012-11" db="EMBL/GenBank/DDBJ databases">
        <title>Whole genome sequence of Acidisphaera rubrifaciens HS-AP3.</title>
        <authorList>
            <person name="Azuma Y."/>
            <person name="Higashiura N."/>
            <person name="Hirakawa H."/>
            <person name="Matsushita K."/>
        </authorList>
    </citation>
    <scope>NUCLEOTIDE SEQUENCE [LARGE SCALE GENOMIC DNA]</scope>
    <source>
        <strain evidence="1 2">HS-AP3</strain>
    </source>
</reference>
<dbReference type="GO" id="GO:0016791">
    <property type="term" value="F:phosphatase activity"/>
    <property type="evidence" value="ECO:0007669"/>
    <property type="project" value="UniProtKB-ARBA"/>
</dbReference>
<keyword evidence="1" id="KW-0378">Hydrolase</keyword>
<dbReference type="SUPFAM" id="SSF56784">
    <property type="entry name" value="HAD-like"/>
    <property type="match status" value="1"/>
</dbReference>
<sequence length="269" mass="28078">MAIKLLLSDVDGTLVTQSKALTPAAVAAARALRDAGIRLALTSGRPPRGMRMLVEPLELSGMLAGFNGGVFVDPDMTVRKQHMLAPRVARAALDSVLASGIDAWVYTADEWLVLDRDGAHVAREAETVQFPPTVVPAFTDAHLAACAKIVGVSDDHQRVAAAEEAAQTALGADASATRSQPYYLDITHKQANKGAVVDALADMFGLSRDEIATIGDGGNDTLMFARSGLSIAMGNATDAVKARATVVTDSNESDGFAKAVRAHILGEAS</sequence>
<dbReference type="GO" id="GO:0000287">
    <property type="term" value="F:magnesium ion binding"/>
    <property type="evidence" value="ECO:0007669"/>
    <property type="project" value="TreeGrafter"/>
</dbReference>
<dbReference type="GO" id="GO:0005829">
    <property type="term" value="C:cytosol"/>
    <property type="evidence" value="ECO:0007669"/>
    <property type="project" value="TreeGrafter"/>
</dbReference>
<dbReference type="CDD" id="cd07516">
    <property type="entry name" value="HAD_Pase"/>
    <property type="match status" value="1"/>
</dbReference>
<dbReference type="SFLD" id="SFLDS00003">
    <property type="entry name" value="Haloacid_Dehalogenase"/>
    <property type="match status" value="1"/>
</dbReference>
<dbReference type="NCBIfam" id="TIGR01484">
    <property type="entry name" value="HAD-SF-IIB"/>
    <property type="match status" value="1"/>
</dbReference>
<dbReference type="InterPro" id="IPR006379">
    <property type="entry name" value="HAD-SF_hydro_IIB"/>
</dbReference>
<protein>
    <submittedName>
        <fullName evidence="1">Hydrolase</fullName>
    </submittedName>
</protein>
<dbReference type="AlphaFoldDB" id="A0A0D6P698"/>
<proteinExistence type="predicted"/>
<dbReference type="OrthoDB" id="7847955at2"/>
<evidence type="ECO:0000313" key="2">
    <source>
        <dbReference type="Proteomes" id="UP000032680"/>
    </source>
</evidence>
<keyword evidence="2" id="KW-1185">Reference proteome</keyword>
<dbReference type="EMBL" id="BANB01000090">
    <property type="protein sequence ID" value="GAN76404.1"/>
    <property type="molecule type" value="Genomic_DNA"/>
</dbReference>